<comment type="similarity">
    <text evidence="2">Belongs to the chromate ion transporter (CHR) (TC 2.A.51) family.</text>
</comment>
<feature type="transmembrane region" description="Helical" evidence="7">
    <location>
        <begin position="138"/>
        <end position="154"/>
    </location>
</feature>
<dbReference type="HOGENOM" id="CLU_018106_1_2_9"/>
<protein>
    <recommendedName>
        <fullName evidence="10">Chromate transporter</fullName>
    </recommendedName>
</protein>
<evidence type="ECO:0000256" key="1">
    <source>
        <dbReference type="ARBA" id="ARBA00004651"/>
    </source>
</evidence>
<evidence type="ECO:0000256" key="3">
    <source>
        <dbReference type="ARBA" id="ARBA00022475"/>
    </source>
</evidence>
<dbReference type="Proteomes" id="UP000013097">
    <property type="component" value="Unassembled WGS sequence"/>
</dbReference>
<feature type="transmembrane region" description="Helical" evidence="7">
    <location>
        <begin position="7"/>
        <end position="28"/>
    </location>
</feature>
<evidence type="ECO:0000256" key="4">
    <source>
        <dbReference type="ARBA" id="ARBA00022692"/>
    </source>
</evidence>
<comment type="subcellular location">
    <subcellularLocation>
        <location evidence="1">Cell membrane</location>
        <topology evidence="1">Multi-pass membrane protein</topology>
    </subcellularLocation>
</comment>
<organism evidence="8 9">
    <name type="scientific">Clostridium thermobutyricum</name>
    <dbReference type="NCBI Taxonomy" id="29372"/>
    <lineage>
        <taxon>Bacteria</taxon>
        <taxon>Bacillati</taxon>
        <taxon>Bacillota</taxon>
        <taxon>Clostridia</taxon>
        <taxon>Eubacteriales</taxon>
        <taxon>Clostridiaceae</taxon>
        <taxon>Clostridium</taxon>
    </lineage>
</organism>
<keyword evidence="9" id="KW-1185">Reference proteome</keyword>
<dbReference type="RefSeq" id="WP_002598530.1">
    <property type="nucleotide sequence ID" value="NZ_CAUWHC010000004.1"/>
</dbReference>
<dbReference type="AlphaFoldDB" id="N9XNN3"/>
<evidence type="ECO:0008006" key="10">
    <source>
        <dbReference type="Google" id="ProtNLM"/>
    </source>
</evidence>
<evidence type="ECO:0000256" key="6">
    <source>
        <dbReference type="ARBA" id="ARBA00023136"/>
    </source>
</evidence>
<keyword evidence="5 7" id="KW-1133">Transmembrane helix</keyword>
<dbReference type="eggNOG" id="COG2059">
    <property type="taxonomic scope" value="Bacteria"/>
</dbReference>
<dbReference type="EMBL" id="AGYT01000009">
    <property type="protein sequence ID" value="ENZ01328.1"/>
    <property type="molecule type" value="Genomic_DNA"/>
</dbReference>
<dbReference type="PANTHER" id="PTHR43663">
    <property type="entry name" value="CHROMATE TRANSPORT PROTEIN-RELATED"/>
    <property type="match status" value="1"/>
</dbReference>
<keyword evidence="3" id="KW-1003">Cell membrane</keyword>
<dbReference type="PATRIC" id="fig|999411.4.peg.2003"/>
<feature type="transmembrane region" description="Helical" evidence="7">
    <location>
        <begin position="48"/>
        <end position="67"/>
    </location>
</feature>
<dbReference type="GO" id="GO:0005886">
    <property type="term" value="C:plasma membrane"/>
    <property type="evidence" value="ECO:0007669"/>
    <property type="project" value="UniProtKB-SubCell"/>
</dbReference>
<dbReference type="PANTHER" id="PTHR43663:SF2">
    <property type="entry name" value="CHROMATE TRANSPORT PROTEIN-RELATED"/>
    <property type="match status" value="1"/>
</dbReference>
<feature type="transmembrane region" description="Helical" evidence="7">
    <location>
        <begin position="74"/>
        <end position="99"/>
    </location>
</feature>
<accession>N9XNN3</accession>
<keyword evidence="6 7" id="KW-0472">Membrane</keyword>
<keyword evidence="4 7" id="KW-0812">Transmembrane</keyword>
<dbReference type="GO" id="GO:0015109">
    <property type="term" value="F:chromate transmembrane transporter activity"/>
    <property type="evidence" value="ECO:0007669"/>
    <property type="project" value="InterPro"/>
</dbReference>
<name>N9XNN3_9CLOT</name>
<evidence type="ECO:0000256" key="7">
    <source>
        <dbReference type="SAM" id="Phobius"/>
    </source>
</evidence>
<evidence type="ECO:0000313" key="8">
    <source>
        <dbReference type="EMBL" id="ENZ01328.1"/>
    </source>
</evidence>
<evidence type="ECO:0000256" key="5">
    <source>
        <dbReference type="ARBA" id="ARBA00022989"/>
    </source>
</evidence>
<proteinExistence type="inferred from homology"/>
<dbReference type="InterPro" id="IPR003370">
    <property type="entry name" value="Chromate_transpt"/>
</dbReference>
<dbReference type="Pfam" id="PF02417">
    <property type="entry name" value="Chromate_transp"/>
    <property type="match status" value="1"/>
</dbReference>
<evidence type="ECO:0000313" key="9">
    <source>
        <dbReference type="Proteomes" id="UP000013097"/>
    </source>
</evidence>
<comment type="caution">
    <text evidence="8">The sequence shown here is derived from an EMBL/GenBank/DDBJ whole genome shotgun (WGS) entry which is preliminary data.</text>
</comment>
<feature type="transmembrane region" description="Helical" evidence="7">
    <location>
        <begin position="111"/>
        <end position="131"/>
    </location>
</feature>
<reference evidence="8 9" key="1">
    <citation type="submission" date="2013-01" db="EMBL/GenBank/DDBJ databases">
        <title>The Genome Sequence of Clostridium colicanis 209318.</title>
        <authorList>
            <consortium name="The Broad Institute Genome Sequencing Platform"/>
            <person name="Earl A."/>
            <person name="Ward D."/>
            <person name="Feldgarden M."/>
            <person name="Gevers D."/>
            <person name="Courvalin P."/>
            <person name="Lambert T."/>
            <person name="Walker B."/>
            <person name="Young S.K."/>
            <person name="Zeng Q."/>
            <person name="Gargeya S."/>
            <person name="Fitzgerald M."/>
            <person name="Haas B."/>
            <person name="Abouelleil A."/>
            <person name="Alvarado L."/>
            <person name="Arachchi H.M."/>
            <person name="Berlin A.M."/>
            <person name="Chapman S.B."/>
            <person name="Dewar J."/>
            <person name="Goldberg J."/>
            <person name="Griggs A."/>
            <person name="Gujja S."/>
            <person name="Hansen M."/>
            <person name="Howarth C."/>
            <person name="Imamovic A."/>
            <person name="Larimer J."/>
            <person name="McCowan C."/>
            <person name="Murphy C."/>
            <person name="Neiman D."/>
            <person name="Pearson M."/>
            <person name="Priest M."/>
            <person name="Roberts A."/>
            <person name="Saif S."/>
            <person name="Shea T."/>
            <person name="Sisk P."/>
            <person name="Sykes S."/>
            <person name="Wortman J."/>
            <person name="Nusbaum C."/>
            <person name="Birren B."/>
        </authorList>
    </citation>
    <scope>NUCLEOTIDE SEQUENCE [LARGE SCALE GENOMIC DNA]</scope>
    <source>
        <strain evidence="8 9">209318</strain>
    </source>
</reference>
<dbReference type="InterPro" id="IPR052518">
    <property type="entry name" value="CHR_Transporter"/>
</dbReference>
<sequence>MKEILKLFFTFLKIGATTYGGGYAMIGIMEKEIVDKKKYLDLESYLDILTVCQSLPGPLAITSTAFIGYKINKFVGAVVSLLGTLIPSFIIIFLVATVFTKFESNIFVQHALQGIKAVVPVLVFIAVIKFWKRLDKNVHNIVFALVVLFALEFLKINPALIIIFSAIYGILVYGIKDRKGGVK</sequence>
<gene>
    <name evidence="8" type="ORF">HMPREF1092_02037</name>
</gene>
<evidence type="ECO:0000256" key="2">
    <source>
        <dbReference type="ARBA" id="ARBA00005262"/>
    </source>
</evidence>